<keyword evidence="10" id="KW-0067">ATP-binding</keyword>
<sequence length="113" mass="12382">MLTTDAYRMFVEGTALREEIPSLLSGVDPARPETTEAASRSIREAFDRAPFPPALRAELTTAYEQFVTRHRVGFSAVRSSSTAEDLEGASFAGLQETYLNVTGIEAILEAVKR</sequence>
<dbReference type="SUPFAM" id="SSF56059">
    <property type="entry name" value="Glutathione synthetase ATP-binding domain-like"/>
    <property type="match status" value="1"/>
</dbReference>
<comment type="catalytic activity">
    <reaction evidence="13">
        <text>pyruvate + ATP + H2O = phosphoenolpyruvate + AMP + phosphate + 2 H(+)</text>
        <dbReference type="Rhea" id="RHEA:11364"/>
        <dbReference type="ChEBI" id="CHEBI:15361"/>
        <dbReference type="ChEBI" id="CHEBI:15377"/>
        <dbReference type="ChEBI" id="CHEBI:15378"/>
        <dbReference type="ChEBI" id="CHEBI:30616"/>
        <dbReference type="ChEBI" id="CHEBI:43474"/>
        <dbReference type="ChEBI" id="CHEBI:58702"/>
        <dbReference type="ChEBI" id="CHEBI:456215"/>
        <dbReference type="EC" id="2.7.9.2"/>
    </reaction>
</comment>
<reference evidence="15" key="2">
    <citation type="journal article" date="2014" name="ISME J.">
        <title>Microbial stratification in low pH oxic and suboxic macroscopic growths along an acid mine drainage.</title>
        <authorList>
            <person name="Mendez-Garcia C."/>
            <person name="Mesa V."/>
            <person name="Sprenger R.R."/>
            <person name="Richter M."/>
            <person name="Diez M.S."/>
            <person name="Solano J."/>
            <person name="Bargiela R."/>
            <person name="Golyshina O.V."/>
            <person name="Manteca A."/>
            <person name="Ramos J.L."/>
            <person name="Gallego J.R."/>
            <person name="Llorente I."/>
            <person name="Martins Dos Santos V.A."/>
            <person name="Jensen O.N."/>
            <person name="Pelaez A.I."/>
            <person name="Sanchez J."/>
            <person name="Ferrer M."/>
        </authorList>
    </citation>
    <scope>NUCLEOTIDE SEQUENCE</scope>
</reference>
<evidence type="ECO:0000256" key="1">
    <source>
        <dbReference type="ARBA" id="ARBA00001946"/>
    </source>
</evidence>
<evidence type="ECO:0000256" key="2">
    <source>
        <dbReference type="ARBA" id="ARBA00002988"/>
    </source>
</evidence>
<evidence type="ECO:0000256" key="5">
    <source>
        <dbReference type="ARBA" id="ARBA00011996"/>
    </source>
</evidence>
<feature type="domain" description="Pyruvate phosphate dikinase AMP/ATP-binding" evidence="14">
    <location>
        <begin position="2"/>
        <end position="113"/>
    </location>
</feature>
<evidence type="ECO:0000256" key="6">
    <source>
        <dbReference type="ARBA" id="ARBA00022679"/>
    </source>
</evidence>
<evidence type="ECO:0000256" key="11">
    <source>
        <dbReference type="ARBA" id="ARBA00022842"/>
    </source>
</evidence>
<dbReference type="InterPro" id="IPR013815">
    <property type="entry name" value="ATP_grasp_subdomain_1"/>
</dbReference>
<keyword evidence="15" id="KW-0670">Pyruvate</keyword>
<evidence type="ECO:0000256" key="10">
    <source>
        <dbReference type="ARBA" id="ARBA00022840"/>
    </source>
</evidence>
<evidence type="ECO:0000256" key="12">
    <source>
        <dbReference type="ARBA" id="ARBA00033470"/>
    </source>
</evidence>
<protein>
    <recommendedName>
        <fullName evidence="5">pyruvate, water dikinase</fullName>
        <ecNumber evidence="5">2.7.9.2</ecNumber>
    </recommendedName>
    <alternativeName>
        <fullName evidence="12">Pyruvate, water dikinase</fullName>
    </alternativeName>
</protein>
<dbReference type="EMBL" id="AUZZ01005849">
    <property type="protein sequence ID" value="EQD48090.1"/>
    <property type="molecule type" value="Genomic_DNA"/>
</dbReference>
<gene>
    <name evidence="15" type="ORF">B2A_08136</name>
</gene>
<proteinExistence type="inferred from homology"/>
<evidence type="ECO:0000313" key="15">
    <source>
        <dbReference type="EMBL" id="EQD48090.1"/>
    </source>
</evidence>
<keyword evidence="9 15" id="KW-0418">Kinase</keyword>
<accession>T1B172</accession>
<dbReference type="AlphaFoldDB" id="T1B172"/>
<dbReference type="GO" id="GO:0006094">
    <property type="term" value="P:gluconeogenesis"/>
    <property type="evidence" value="ECO:0007669"/>
    <property type="project" value="UniProtKB-UniPathway"/>
</dbReference>
<dbReference type="Gene3D" id="3.30.1490.20">
    <property type="entry name" value="ATP-grasp fold, A domain"/>
    <property type="match status" value="1"/>
</dbReference>
<dbReference type="GO" id="GO:0008986">
    <property type="term" value="F:pyruvate, water dikinase activity"/>
    <property type="evidence" value="ECO:0007669"/>
    <property type="project" value="UniProtKB-EC"/>
</dbReference>
<dbReference type="EC" id="2.7.9.2" evidence="5"/>
<name>T1B172_9ZZZZ</name>
<comment type="cofactor">
    <cofactor evidence="1">
        <name>Mg(2+)</name>
        <dbReference type="ChEBI" id="CHEBI:18420"/>
    </cofactor>
</comment>
<dbReference type="InterPro" id="IPR006319">
    <property type="entry name" value="PEP_synth"/>
</dbReference>
<organism evidence="15">
    <name type="scientific">mine drainage metagenome</name>
    <dbReference type="NCBI Taxonomy" id="410659"/>
    <lineage>
        <taxon>unclassified sequences</taxon>
        <taxon>metagenomes</taxon>
        <taxon>ecological metagenomes</taxon>
    </lineage>
</organism>
<comment type="similarity">
    <text evidence="4">Belongs to the PEP-utilizing enzyme family.</text>
</comment>
<evidence type="ECO:0000256" key="9">
    <source>
        <dbReference type="ARBA" id="ARBA00022777"/>
    </source>
</evidence>
<dbReference type="PANTHER" id="PTHR43030:SF1">
    <property type="entry name" value="PHOSPHOENOLPYRUVATE SYNTHASE"/>
    <property type="match status" value="1"/>
</dbReference>
<evidence type="ECO:0000256" key="4">
    <source>
        <dbReference type="ARBA" id="ARBA00007837"/>
    </source>
</evidence>
<evidence type="ECO:0000259" key="14">
    <source>
        <dbReference type="Pfam" id="PF01326"/>
    </source>
</evidence>
<reference evidence="15" key="1">
    <citation type="submission" date="2013-08" db="EMBL/GenBank/DDBJ databases">
        <authorList>
            <person name="Mendez C."/>
            <person name="Richter M."/>
            <person name="Ferrer M."/>
            <person name="Sanchez J."/>
        </authorList>
    </citation>
    <scope>NUCLEOTIDE SEQUENCE</scope>
</reference>
<keyword evidence="11" id="KW-0460">Magnesium</keyword>
<keyword evidence="6 15" id="KW-0808">Transferase</keyword>
<feature type="non-terminal residue" evidence="15">
    <location>
        <position position="113"/>
    </location>
</feature>
<evidence type="ECO:0000256" key="3">
    <source>
        <dbReference type="ARBA" id="ARBA00004742"/>
    </source>
</evidence>
<comment type="pathway">
    <text evidence="3">Carbohydrate biosynthesis; gluconeogenesis.</text>
</comment>
<keyword evidence="8" id="KW-0547">Nucleotide-binding</keyword>
<evidence type="ECO:0000256" key="8">
    <source>
        <dbReference type="ARBA" id="ARBA00022741"/>
    </source>
</evidence>
<comment type="caution">
    <text evidence="15">The sequence shown here is derived from an EMBL/GenBank/DDBJ whole genome shotgun (WGS) entry which is preliminary data.</text>
</comment>
<dbReference type="UniPathway" id="UPA00138"/>
<dbReference type="GO" id="GO:0005524">
    <property type="term" value="F:ATP binding"/>
    <property type="evidence" value="ECO:0007669"/>
    <property type="project" value="UniProtKB-KW"/>
</dbReference>
<keyword evidence="7" id="KW-0479">Metal-binding</keyword>
<evidence type="ECO:0000256" key="13">
    <source>
        <dbReference type="ARBA" id="ARBA00047700"/>
    </source>
</evidence>
<comment type="function">
    <text evidence="2">Catalyzes the phosphorylation of pyruvate to phosphoenolpyruvate.</text>
</comment>
<dbReference type="Pfam" id="PF01326">
    <property type="entry name" value="PPDK_N"/>
    <property type="match status" value="1"/>
</dbReference>
<dbReference type="PANTHER" id="PTHR43030">
    <property type="entry name" value="PHOSPHOENOLPYRUVATE SYNTHASE"/>
    <property type="match status" value="1"/>
</dbReference>
<dbReference type="GO" id="GO:0046872">
    <property type="term" value="F:metal ion binding"/>
    <property type="evidence" value="ECO:0007669"/>
    <property type="project" value="UniProtKB-KW"/>
</dbReference>
<evidence type="ECO:0000256" key="7">
    <source>
        <dbReference type="ARBA" id="ARBA00022723"/>
    </source>
</evidence>
<dbReference type="InterPro" id="IPR002192">
    <property type="entry name" value="PPDK_AMP/ATP-bd"/>
</dbReference>